<dbReference type="Gene3D" id="1.10.3210.10">
    <property type="entry name" value="Hypothetical protein af1432"/>
    <property type="match status" value="1"/>
</dbReference>
<keyword evidence="4 6" id="KW-0460">Magnesium</keyword>
<feature type="region of interest" description="Uridylyltransferase" evidence="6">
    <location>
        <begin position="1"/>
        <end position="330"/>
    </location>
</feature>
<evidence type="ECO:0000256" key="4">
    <source>
        <dbReference type="ARBA" id="ARBA00022842"/>
    </source>
</evidence>
<comment type="catalytic activity">
    <reaction evidence="6">
        <text>[protein-PII]-uridylyl-L-tyrosine + H2O = [protein-PII]-L-tyrosine + UMP + H(+)</text>
        <dbReference type="Rhea" id="RHEA:48600"/>
        <dbReference type="Rhea" id="RHEA-COMP:12147"/>
        <dbReference type="Rhea" id="RHEA-COMP:12148"/>
        <dbReference type="ChEBI" id="CHEBI:15377"/>
        <dbReference type="ChEBI" id="CHEBI:15378"/>
        <dbReference type="ChEBI" id="CHEBI:46858"/>
        <dbReference type="ChEBI" id="CHEBI:57865"/>
        <dbReference type="ChEBI" id="CHEBI:90602"/>
    </reaction>
</comment>
<dbReference type="PROSITE" id="PS51671">
    <property type="entry name" value="ACT"/>
    <property type="match status" value="2"/>
</dbReference>
<keyword evidence="3 6" id="KW-0378">Hydrolase</keyword>
<keyword evidence="10" id="KW-1185">Reference proteome</keyword>
<evidence type="ECO:0000256" key="3">
    <source>
        <dbReference type="ARBA" id="ARBA00022801"/>
    </source>
</evidence>
<organism evidence="9 10">
    <name type="scientific">Microvenator marinus</name>
    <dbReference type="NCBI Taxonomy" id="2600177"/>
    <lineage>
        <taxon>Bacteria</taxon>
        <taxon>Deltaproteobacteria</taxon>
        <taxon>Bradymonadales</taxon>
        <taxon>Microvenatoraceae</taxon>
        <taxon>Microvenator</taxon>
    </lineage>
</organism>
<dbReference type="SUPFAM" id="SSF55021">
    <property type="entry name" value="ACT-like"/>
    <property type="match status" value="2"/>
</dbReference>
<dbReference type="GO" id="GO:0006808">
    <property type="term" value="P:regulation of nitrogen utilization"/>
    <property type="evidence" value="ECO:0007669"/>
    <property type="project" value="UniProtKB-UniRule"/>
</dbReference>
<protein>
    <recommendedName>
        <fullName evidence="6">Bifunctional uridylyltransferase/uridylyl-removing enzyme</fullName>
        <shortName evidence="6">UTase/UR</shortName>
    </recommendedName>
    <alternativeName>
        <fullName evidence="6">Bifunctional [protein-PII] modification enzyme</fullName>
    </alternativeName>
    <alternativeName>
        <fullName evidence="6">Bifunctional nitrogen sensor protein</fullName>
    </alternativeName>
    <domain>
        <recommendedName>
            <fullName evidence="6">[Protein-PII] uridylyltransferase</fullName>
            <shortName evidence="6">PII uridylyltransferase</shortName>
            <shortName evidence="6">UTase</shortName>
            <ecNumber evidence="6">2.7.7.59</ecNumber>
        </recommendedName>
    </domain>
    <domain>
        <recommendedName>
            <fullName evidence="6">[Protein-PII]-UMP uridylyl-removing enzyme</fullName>
            <shortName evidence="6">UR</shortName>
            <ecNumber evidence="6">3.1.4.-</ecNumber>
        </recommendedName>
    </domain>
</protein>
<dbReference type="InterPro" id="IPR045865">
    <property type="entry name" value="ACT-like_dom_sf"/>
</dbReference>
<dbReference type="SUPFAM" id="SSF81593">
    <property type="entry name" value="Nucleotidyltransferase substrate binding subunit/domain"/>
    <property type="match status" value="1"/>
</dbReference>
<feature type="domain" description="ACT" evidence="7">
    <location>
        <begin position="798"/>
        <end position="871"/>
    </location>
</feature>
<dbReference type="InterPro" id="IPR010043">
    <property type="entry name" value="UTase/UR"/>
</dbReference>
<dbReference type="GO" id="GO:0008081">
    <property type="term" value="F:phosphoric diester hydrolase activity"/>
    <property type="evidence" value="ECO:0007669"/>
    <property type="project" value="UniProtKB-UniRule"/>
</dbReference>
<dbReference type="CDD" id="cd04899">
    <property type="entry name" value="ACT_ACR-UUR-like_2"/>
    <property type="match status" value="1"/>
</dbReference>
<dbReference type="PANTHER" id="PTHR47320">
    <property type="entry name" value="BIFUNCTIONAL URIDYLYLTRANSFERASE/URIDYLYL-REMOVING ENZYME"/>
    <property type="match status" value="1"/>
</dbReference>
<comment type="domain">
    <text evidence="6">Has four distinct domains: an N-terminal nucleotidyltransferase (NT) domain responsible for UTase activity, a central HD domain that encodes UR activity, and two C-terminal ACT domains that seem to have a role in glutamine sensing.</text>
</comment>
<comment type="cofactor">
    <cofactor evidence="6">
        <name>Mg(2+)</name>
        <dbReference type="ChEBI" id="CHEBI:18420"/>
    </cofactor>
</comment>
<dbReference type="PROSITE" id="PS51831">
    <property type="entry name" value="HD"/>
    <property type="match status" value="1"/>
</dbReference>
<dbReference type="SUPFAM" id="SSF81301">
    <property type="entry name" value="Nucleotidyltransferase"/>
    <property type="match status" value="1"/>
</dbReference>
<feature type="domain" description="HD" evidence="8">
    <location>
        <begin position="440"/>
        <end position="557"/>
    </location>
</feature>
<dbReference type="PANTHER" id="PTHR47320:SF1">
    <property type="entry name" value="BIFUNCTIONAL URIDYLYLTRANSFERASE_URIDYLYL-REMOVING ENZYME"/>
    <property type="match status" value="1"/>
</dbReference>
<keyword evidence="2 6" id="KW-0548">Nucleotidyltransferase</keyword>
<comment type="caution">
    <text evidence="6">Lacks conserved residue(s) required for the propagation of feature annotation.</text>
</comment>
<gene>
    <name evidence="6" type="primary">glnD</name>
    <name evidence="9" type="ORF">FRD01_23600</name>
</gene>
<name>A0A5B8Y1B1_9DELT</name>
<keyword evidence="1 6" id="KW-0808">Transferase</keyword>
<comment type="function">
    <text evidence="6">Modifies, by uridylylation and deuridylylation, the PII regulatory proteins (GlnB and homologs), in response to the nitrogen status of the cell that GlnD senses through the glutamine level. Under low glutamine levels, catalyzes the conversion of the PII proteins and UTP to PII-UMP and PPi, while under higher glutamine levels, GlnD hydrolyzes PII-UMP to PII and UMP (deuridylylation). Thus, controls uridylylation state and activity of the PII proteins, and plays an important role in the regulation of nitrogen metabolism.</text>
</comment>
<evidence type="ECO:0000256" key="2">
    <source>
        <dbReference type="ARBA" id="ARBA00022695"/>
    </source>
</evidence>
<dbReference type="Pfam" id="PF01966">
    <property type="entry name" value="HD"/>
    <property type="match status" value="1"/>
</dbReference>
<comment type="catalytic activity">
    <reaction evidence="6">
        <text>[protein-PII]-L-tyrosine + UTP = [protein-PII]-uridylyl-L-tyrosine + diphosphate</text>
        <dbReference type="Rhea" id="RHEA:13673"/>
        <dbReference type="Rhea" id="RHEA-COMP:12147"/>
        <dbReference type="Rhea" id="RHEA-COMP:12148"/>
        <dbReference type="ChEBI" id="CHEBI:33019"/>
        <dbReference type="ChEBI" id="CHEBI:46398"/>
        <dbReference type="ChEBI" id="CHEBI:46858"/>
        <dbReference type="ChEBI" id="CHEBI:90602"/>
        <dbReference type="EC" id="2.7.7.59"/>
    </reaction>
</comment>
<keyword evidence="5 6" id="KW-0511">Multifunctional enzyme</keyword>
<dbReference type="RefSeq" id="WP_146963610.1">
    <property type="nucleotide sequence ID" value="NZ_CP042467.1"/>
</dbReference>
<comment type="activity regulation">
    <text evidence="6">Uridylyltransferase (UTase) activity is inhibited by glutamine, while glutamine activates uridylyl-removing (UR) activity.</text>
</comment>
<dbReference type="InterPro" id="IPR006674">
    <property type="entry name" value="HD_domain"/>
</dbReference>
<evidence type="ECO:0000313" key="9">
    <source>
        <dbReference type="EMBL" id="QED30163.1"/>
    </source>
</evidence>
<evidence type="ECO:0000313" key="10">
    <source>
        <dbReference type="Proteomes" id="UP000321595"/>
    </source>
</evidence>
<dbReference type="GO" id="GO:0008773">
    <property type="term" value="F:[protein-PII] uridylyltransferase activity"/>
    <property type="evidence" value="ECO:0007669"/>
    <property type="project" value="UniProtKB-UniRule"/>
</dbReference>
<evidence type="ECO:0000259" key="7">
    <source>
        <dbReference type="PROSITE" id="PS51671"/>
    </source>
</evidence>
<comment type="similarity">
    <text evidence="6">Belongs to the GlnD family.</text>
</comment>
<dbReference type="EC" id="3.1.4.-" evidence="6"/>
<dbReference type="Proteomes" id="UP000321595">
    <property type="component" value="Chromosome"/>
</dbReference>
<dbReference type="EMBL" id="CP042467">
    <property type="protein sequence ID" value="QED30163.1"/>
    <property type="molecule type" value="Genomic_DNA"/>
</dbReference>
<dbReference type="PIRSF" id="PIRSF006288">
    <property type="entry name" value="PII_uridyltransf"/>
    <property type="match status" value="1"/>
</dbReference>
<evidence type="ECO:0000259" key="8">
    <source>
        <dbReference type="PROSITE" id="PS51831"/>
    </source>
</evidence>
<dbReference type="AlphaFoldDB" id="A0A5B8Y1B1"/>
<dbReference type="KEGG" id="bbae:FRD01_23600"/>
<dbReference type="HAMAP" id="MF_00277">
    <property type="entry name" value="PII_uridylyl_transf"/>
    <property type="match status" value="1"/>
</dbReference>
<evidence type="ECO:0000256" key="1">
    <source>
        <dbReference type="ARBA" id="ARBA00022679"/>
    </source>
</evidence>
<dbReference type="Pfam" id="PF08335">
    <property type="entry name" value="GlnD_UR_UTase"/>
    <property type="match status" value="1"/>
</dbReference>
<sequence length="871" mass="97250">MIGHNRLVETEGARLSTERFEERRRVLEEEVANGERTIPVGGLRVPDGLSIAQSLSDITDEWLRTLWNEASGDAIGGRLVALGGYGRQELSWSSDVDLVIEVDEAEWESPELVESVERFMAWCREPRVKVAHAVRVSSHLIPEFRNDFRTAVAYLDARPLGADDALQRKEIAAEFLRDEDQGIGFVDDLMVGYRARLQRFGQTIYRLEPELKNGPGGLRDLHSILWGAEARFNSLSGAPGVDSSTLQDLRAARAWILGLRLLIHLRHGRKQDRLNFPDQEWLAEKLLDHGEMRERAEALMRSHYETTKSVSRHAERLLRLWGTQDQKERNLAGGFIAGETTLSWEGASFSADNVIDGLELASREDLFVNAELETHMLNSLRDWTPNQKQIERVSKLLFDHQTSRLTSTRILDLGVLTEVVPEFSPLVCHVQHDVYHVYTTDVHSVRCLEAGRDLLNNQGEIVEKWPSVFELVDGVEKDVFLAACLFHDIGKNRGGGHSEKGARLMVDVAPRLGFGPDAAQTLVFLVREHLTLAHAARRRDTQDPKLIRELANLVRTTRTLRTLTLLTFCDMATVGDNVLTDWNASLLLGLHHRIEQMLVHGAEDTWQRNESRIREIEEWLLEEGHVSGHVERFLRDVPSAHLVETPAQALGRQFLAYEASMATTPIVVTSNLEDEGVTEVIVATIDRPGTLARITGTISANGLTILGARIVSTHNGKTLDIFQVEKSGGHGAWSGGSEPLGARRAAKLEEQLKGVLSGELDVRELLDKRLSEGKLGRKPTPAVDQKVEILEISEEFTVFEISAEDRIGLLYEIASALENSGVDIQLSKIDSVGTQVVDTFYVEELSGGALSPQRAQEVKTSLERVIGKRSE</sequence>
<evidence type="ECO:0000256" key="6">
    <source>
        <dbReference type="HAMAP-Rule" id="MF_00277"/>
    </source>
</evidence>
<proteinExistence type="inferred from homology"/>
<dbReference type="SUPFAM" id="SSF109604">
    <property type="entry name" value="HD-domain/PDEase-like"/>
    <property type="match status" value="1"/>
</dbReference>
<reference evidence="9 10" key="1">
    <citation type="submission" date="2019-08" db="EMBL/GenBank/DDBJ databases">
        <authorList>
            <person name="Liang Q."/>
        </authorList>
    </citation>
    <scope>NUCLEOTIDE SEQUENCE [LARGE SCALE GENOMIC DNA]</scope>
    <source>
        <strain evidence="9 10">V1718</strain>
    </source>
</reference>
<dbReference type="InterPro" id="IPR043519">
    <property type="entry name" value="NT_sf"/>
</dbReference>
<dbReference type="InterPro" id="IPR013546">
    <property type="entry name" value="PII_UdlTrfase/GS_AdlTrfase"/>
</dbReference>
<accession>A0A5B8Y1B1</accession>
<evidence type="ECO:0000256" key="5">
    <source>
        <dbReference type="ARBA" id="ARBA00023268"/>
    </source>
</evidence>
<feature type="domain" description="ACT" evidence="7">
    <location>
        <begin position="679"/>
        <end position="763"/>
    </location>
</feature>
<dbReference type="InterPro" id="IPR002912">
    <property type="entry name" value="ACT_dom"/>
</dbReference>
<dbReference type="OrthoDB" id="9758038at2"/>
<dbReference type="EC" id="2.7.7.59" evidence="6"/>
<dbReference type="CDD" id="cd04900">
    <property type="entry name" value="ACT_UUR-like_1"/>
    <property type="match status" value="1"/>
</dbReference>